<protein>
    <submittedName>
        <fullName evidence="1">Uncharacterized protein</fullName>
    </submittedName>
</protein>
<dbReference type="EMBL" id="MK072420">
    <property type="protein sequence ID" value="AYV84780.1"/>
    <property type="molecule type" value="Genomic_DNA"/>
</dbReference>
<feature type="non-terminal residue" evidence="1">
    <location>
        <position position="86"/>
    </location>
</feature>
<sequence length="86" mass="9710">MDPFPYGVIFNISASRGLLNCARWAYDRIPASEHEERKNSVLQHFLIGCNEGFIGLVKWINSIEAVPIALQRTAFKNSCQANQIET</sequence>
<accession>A0A3G5AC69</accession>
<evidence type="ECO:0000313" key="1">
    <source>
        <dbReference type="EMBL" id="AYV84780.1"/>
    </source>
</evidence>
<reference evidence="1" key="1">
    <citation type="submission" date="2018-10" db="EMBL/GenBank/DDBJ databases">
        <title>Hidden diversity of soil giant viruses.</title>
        <authorList>
            <person name="Schulz F."/>
            <person name="Alteio L."/>
            <person name="Goudeau D."/>
            <person name="Ryan E.M."/>
            <person name="Malmstrom R.R."/>
            <person name="Blanchard J."/>
            <person name="Woyke T."/>
        </authorList>
    </citation>
    <scope>NUCLEOTIDE SEQUENCE</scope>
    <source>
        <strain evidence="1">HYV1</strain>
    </source>
</reference>
<organism evidence="1">
    <name type="scientific">Hyperionvirus sp</name>
    <dbReference type="NCBI Taxonomy" id="2487770"/>
    <lineage>
        <taxon>Viruses</taxon>
        <taxon>Varidnaviria</taxon>
        <taxon>Bamfordvirae</taxon>
        <taxon>Nucleocytoviricota</taxon>
        <taxon>Megaviricetes</taxon>
        <taxon>Imitervirales</taxon>
        <taxon>Mimiviridae</taxon>
        <taxon>Klosneuvirinae</taxon>
    </lineage>
</organism>
<gene>
    <name evidence="1" type="ORF">Hyperionvirus38_18</name>
</gene>
<proteinExistence type="predicted"/>
<name>A0A3G5AC69_9VIRU</name>